<dbReference type="RefSeq" id="WP_093306567.1">
    <property type="nucleotide sequence ID" value="NZ_FOOH01000041.1"/>
</dbReference>
<dbReference type="Proteomes" id="UP000199116">
    <property type="component" value="Unassembled WGS sequence"/>
</dbReference>
<dbReference type="EMBL" id="FOOH01000041">
    <property type="protein sequence ID" value="SFG22597.1"/>
    <property type="molecule type" value="Genomic_DNA"/>
</dbReference>
<dbReference type="PANTHER" id="PTHR30595:SF6">
    <property type="entry name" value="SCHLAFEN ALBA-2 DOMAIN-CONTAINING PROTEIN"/>
    <property type="match status" value="1"/>
</dbReference>
<dbReference type="Gene3D" id="3.30.565.60">
    <property type="match status" value="1"/>
</dbReference>
<dbReference type="InterPro" id="IPR038461">
    <property type="entry name" value="Schlafen_AlbA_2_dom_sf"/>
</dbReference>
<feature type="domain" description="Schlafen AlbA-2" evidence="1">
    <location>
        <begin position="19"/>
        <end position="140"/>
    </location>
</feature>
<dbReference type="Gene3D" id="3.30.950.30">
    <property type="entry name" value="Schlafen, AAA domain"/>
    <property type="match status" value="1"/>
</dbReference>
<keyword evidence="3" id="KW-1185">Reference proteome</keyword>
<evidence type="ECO:0000313" key="2">
    <source>
        <dbReference type="EMBL" id="SFG22597.1"/>
    </source>
</evidence>
<sequence>MNEEDINQLINELQALPKESEWVEFKGDNWNPEKLGSNISALSNAALLEGKRYGYIVYGIEDKTHTIKGTNFDPDKTKIKGQEIENYISTQLQPRTTFTVIKHKIDDLNIVIFQIQTPIGHPLRYKGVAYIRVGSYTKELKDHSDRESRLWRKLNKEVFEKNLATPYMHSTDALTKIGFVQVFQMLGIPLPESREAIFEKLVEEKLLNLRLKKYAITNLGAILFANDLNDFQEIGRKAPRVIIYKGKNKLETIKEQEGKKGYAIGFEGMINFINDQLPTNEEIGRVFRKEVKMFPELAIRELVANALIHQDFSISGTGVMIEIYSDRIEITNPGKPMIDTNRFIDHSPESRNEALARFMRRLKICEERGSGIDKVIYQAETYQLPAPEFINGDNYTRVKLFATKSLRQMTKKDKVRATYQHCVLKYLSNEYMSNSSLRQRFGIDDKNYPQASRIIKQTIEDGLITEHENSKTYIPYWAQ</sequence>
<dbReference type="InterPro" id="IPR038475">
    <property type="entry name" value="RecG_C_sf"/>
</dbReference>
<reference evidence="3" key="1">
    <citation type="submission" date="2016-10" db="EMBL/GenBank/DDBJ databases">
        <authorList>
            <person name="Varghese N."/>
            <person name="Submissions S."/>
        </authorList>
    </citation>
    <scope>NUCLEOTIDE SEQUENCE [LARGE SCALE GENOMIC DNA]</scope>
    <source>
        <strain evidence="3">DSM 23515</strain>
    </source>
</reference>
<dbReference type="InterPro" id="IPR007421">
    <property type="entry name" value="Schlafen_AlbA_2_dom"/>
</dbReference>
<organism evidence="2 3">
    <name type="scientific">Salegentibacter agarivorans</name>
    <dbReference type="NCBI Taxonomy" id="345907"/>
    <lineage>
        <taxon>Bacteria</taxon>
        <taxon>Pseudomonadati</taxon>
        <taxon>Bacteroidota</taxon>
        <taxon>Flavobacteriia</taxon>
        <taxon>Flavobacteriales</taxon>
        <taxon>Flavobacteriaceae</taxon>
        <taxon>Salegentibacter</taxon>
    </lineage>
</organism>
<proteinExistence type="predicted"/>
<dbReference type="AlphaFoldDB" id="A0A1I2Q8J3"/>
<gene>
    <name evidence="2" type="ORF">SAMN04488033_14111</name>
</gene>
<dbReference type="Pfam" id="PF13749">
    <property type="entry name" value="HATPase_c_4"/>
    <property type="match status" value="1"/>
</dbReference>
<name>A0A1I2Q8J3_9FLAO</name>
<dbReference type="Pfam" id="PF04326">
    <property type="entry name" value="SLFN_AlbA_2"/>
    <property type="match status" value="1"/>
</dbReference>
<evidence type="ECO:0000259" key="1">
    <source>
        <dbReference type="Pfam" id="PF04326"/>
    </source>
</evidence>
<accession>A0A1I2Q8J3</accession>
<protein>
    <submittedName>
        <fullName evidence="2">Predicted transcriptional regulator, contains HTH domain</fullName>
    </submittedName>
</protein>
<dbReference type="PANTHER" id="PTHR30595">
    <property type="entry name" value="GLPR-RELATED TRANSCRIPTIONAL REPRESSOR"/>
    <property type="match status" value="1"/>
</dbReference>
<evidence type="ECO:0000313" key="3">
    <source>
        <dbReference type="Proteomes" id="UP000199116"/>
    </source>
</evidence>